<dbReference type="SUPFAM" id="SSF53850">
    <property type="entry name" value="Periplasmic binding protein-like II"/>
    <property type="match status" value="1"/>
</dbReference>
<evidence type="ECO:0000256" key="2">
    <source>
        <dbReference type="ARBA" id="ARBA00022448"/>
    </source>
</evidence>
<evidence type="ECO:0000256" key="3">
    <source>
        <dbReference type="ARBA" id="ARBA00022729"/>
    </source>
</evidence>
<dbReference type="Gene3D" id="3.40.190.10">
    <property type="entry name" value="Periplasmic binding protein-like II"/>
    <property type="match status" value="2"/>
</dbReference>
<evidence type="ECO:0000256" key="1">
    <source>
        <dbReference type="ARBA" id="ARBA00008520"/>
    </source>
</evidence>
<evidence type="ECO:0000256" key="4">
    <source>
        <dbReference type="SAM" id="SignalP"/>
    </source>
</evidence>
<dbReference type="PANTHER" id="PTHR43649:SF34">
    <property type="entry name" value="ABC TRANSPORTER PERIPLASMIC-BINDING PROTEIN YCJN-RELATED"/>
    <property type="match status" value="1"/>
</dbReference>
<dbReference type="OrthoDB" id="1861912at2"/>
<gene>
    <name evidence="5" type="ORF">LY28_01587</name>
</gene>
<comment type="similarity">
    <text evidence="1">Belongs to the bacterial solute-binding protein 1 family.</text>
</comment>
<proteinExistence type="inferred from homology"/>
<keyword evidence="2" id="KW-0813">Transport</keyword>
<accession>A0A318XLP0</accession>
<dbReference type="EMBL" id="QKMR01000007">
    <property type="protein sequence ID" value="PYG88247.1"/>
    <property type="molecule type" value="Genomic_DNA"/>
</dbReference>
<dbReference type="InterPro" id="IPR050490">
    <property type="entry name" value="Bact_solute-bd_prot1"/>
</dbReference>
<keyword evidence="6" id="KW-1185">Reference proteome</keyword>
<dbReference type="InterPro" id="IPR006059">
    <property type="entry name" value="SBP"/>
</dbReference>
<dbReference type="PROSITE" id="PS51257">
    <property type="entry name" value="PROKAR_LIPOPROTEIN"/>
    <property type="match status" value="1"/>
</dbReference>
<comment type="caution">
    <text evidence="5">The sequence shown here is derived from an EMBL/GenBank/DDBJ whole genome shotgun (WGS) entry which is preliminary data.</text>
</comment>
<organism evidence="5 6">
    <name type="scientific">Ruminiclostridium sufflavum DSM 19573</name>
    <dbReference type="NCBI Taxonomy" id="1121337"/>
    <lineage>
        <taxon>Bacteria</taxon>
        <taxon>Bacillati</taxon>
        <taxon>Bacillota</taxon>
        <taxon>Clostridia</taxon>
        <taxon>Eubacteriales</taxon>
        <taxon>Oscillospiraceae</taxon>
        <taxon>Ruminiclostridium</taxon>
    </lineage>
</organism>
<feature type="signal peptide" evidence="4">
    <location>
        <begin position="1"/>
        <end position="19"/>
    </location>
</feature>
<reference evidence="5 6" key="1">
    <citation type="submission" date="2018-06" db="EMBL/GenBank/DDBJ databases">
        <title>Genomic Encyclopedia of Type Strains, Phase I: the one thousand microbial genomes (KMG-I) project.</title>
        <authorList>
            <person name="Kyrpides N."/>
        </authorList>
    </citation>
    <scope>NUCLEOTIDE SEQUENCE [LARGE SCALE GENOMIC DNA]</scope>
    <source>
        <strain evidence="5 6">DSM 19573</strain>
    </source>
</reference>
<dbReference type="AlphaFoldDB" id="A0A318XLP0"/>
<dbReference type="RefSeq" id="WP_110461626.1">
    <property type="nucleotide sequence ID" value="NZ_QKMR01000007.1"/>
</dbReference>
<dbReference type="PANTHER" id="PTHR43649">
    <property type="entry name" value="ARABINOSE-BINDING PROTEIN-RELATED"/>
    <property type="match status" value="1"/>
</dbReference>
<keyword evidence="3 4" id="KW-0732">Signal</keyword>
<dbReference type="Proteomes" id="UP000248132">
    <property type="component" value="Unassembled WGS sequence"/>
</dbReference>
<feature type="chain" id="PRO_5039054521" evidence="4">
    <location>
        <begin position="20"/>
        <end position="442"/>
    </location>
</feature>
<dbReference type="Pfam" id="PF01547">
    <property type="entry name" value="SBP_bac_1"/>
    <property type="match status" value="1"/>
</dbReference>
<evidence type="ECO:0000313" key="5">
    <source>
        <dbReference type="EMBL" id="PYG88247.1"/>
    </source>
</evidence>
<protein>
    <submittedName>
        <fullName evidence="5">Raffinose/stachyose/melibiose transport system substrate-binding protein</fullName>
    </submittedName>
</protein>
<evidence type="ECO:0000313" key="6">
    <source>
        <dbReference type="Proteomes" id="UP000248132"/>
    </source>
</evidence>
<sequence>MKKYLKAGLSGLLAVAMTAALVGCGGGSASEDTSASADSKVQKEPITLKFPTYLCGTNVGAAPFKVILENFNKQYGDEITVKVEEIPSDDAYKDKIKVLMSSGDLPDVINGKQGLFDLAVKGGFALDFTPYMDADPEWKASVTEAALKANSRDGKMYSVTETADVVGYFYNKEMFQKAGITPAKTWDEWFSNCDKLKAAGFTPLALMTGENSWTTNLILASLIGTNGEAGNTFMNTLHPKNYNTPEVIDSLTKMQKMLQDYTTSDAVGAKYNDAANNFLSEKAAIIANGSWMIGDFSNTEKAAAGFDKKVGCAAYPESGIVTAYREGWMVTSDDDAHKEAAVKFVKALTEDAAQLQNLELSSVIPLSPTVNISDEFKEKNPILAELINANSSIKYRYLEMDNIDYANVTDAFANLYPALAMNKMTAEQVVQQLNETAAKNTD</sequence>
<name>A0A318XLP0_9FIRM</name>